<dbReference type="InterPro" id="IPR029058">
    <property type="entry name" value="AB_hydrolase_fold"/>
</dbReference>
<feature type="domain" description="Carboxymuconolactone decarboxylase-like" evidence="2">
    <location>
        <begin position="298"/>
        <end position="380"/>
    </location>
</feature>
<dbReference type="Proteomes" id="UP000313645">
    <property type="component" value="Unassembled WGS sequence"/>
</dbReference>
<dbReference type="InterPro" id="IPR003779">
    <property type="entry name" value="CMD-like"/>
</dbReference>
<feature type="domain" description="AB hydrolase-1" evidence="3">
    <location>
        <begin position="24"/>
        <end position="251"/>
    </location>
</feature>
<dbReference type="Pfam" id="PF02627">
    <property type="entry name" value="CMD"/>
    <property type="match status" value="1"/>
</dbReference>
<sequence length="395" mass="43472">MQTLSVNGQTLHYQLDGPAHLPLIVFSNSLGTDLRVWEPLLPYLRDQFRFLRYDKRGHGLSSCPPAPYQPDDHIDDLIGLLDALELTQVNLCGLSVGGQIAQGVAAKRPDLVKNLILCDTAHRIGTADMWNTRIEGIREQGLEAIADGILERWFSPRFHAVQGDAIGLWRNMLVRTPVEGYLGTCAAIRDTDLQASTRELKQPTLCVVGSEDGSTPPDRVRSMAELIPDSRFEVIEGAGHLPCVEQPKALAGLIVDFLSRHTPASSRYELGMGVRRSVLGNAHVDRAEANKTSFDEPFQRFITESAWGSVWSRPTLSRRDRSLITIALMAALGHEDELAMHIRATQQTGASLEEVRETLLHLGVYAGVPASNTAIRIAKEAYRSKGVAIDGESEQ</sequence>
<evidence type="ECO:0000256" key="1">
    <source>
        <dbReference type="NCBIfam" id="TIGR02425"/>
    </source>
</evidence>
<dbReference type="NCBIfam" id="TIGR02427">
    <property type="entry name" value="protocat_pcaD"/>
    <property type="match status" value="1"/>
</dbReference>
<keyword evidence="5" id="KW-1185">Reference proteome</keyword>
<dbReference type="RefSeq" id="WP_131479905.1">
    <property type="nucleotide sequence ID" value="NZ_SJDL01000006.1"/>
</dbReference>
<dbReference type="InterPro" id="IPR029032">
    <property type="entry name" value="AhpD-like"/>
</dbReference>
<dbReference type="Gene3D" id="1.20.1290.10">
    <property type="entry name" value="AhpD-like"/>
    <property type="match status" value="1"/>
</dbReference>
<dbReference type="InterPro" id="IPR026968">
    <property type="entry name" value="PcaD/CatD"/>
</dbReference>
<dbReference type="EMBL" id="SJDL01000006">
    <property type="protein sequence ID" value="TBW57928.1"/>
    <property type="molecule type" value="Genomic_DNA"/>
</dbReference>
<proteinExistence type="predicted"/>
<evidence type="ECO:0000259" key="2">
    <source>
        <dbReference type="Pfam" id="PF02627"/>
    </source>
</evidence>
<dbReference type="EC" id="4.1.1.44" evidence="1"/>
<evidence type="ECO:0000313" key="4">
    <source>
        <dbReference type="EMBL" id="TBW57928.1"/>
    </source>
</evidence>
<keyword evidence="4" id="KW-0378">Hydrolase</keyword>
<dbReference type="InterPro" id="IPR000073">
    <property type="entry name" value="AB_hydrolase_1"/>
</dbReference>
<dbReference type="Pfam" id="PF12697">
    <property type="entry name" value="Abhydrolase_6"/>
    <property type="match status" value="1"/>
</dbReference>
<dbReference type="SUPFAM" id="SSF69118">
    <property type="entry name" value="AhpD-like"/>
    <property type="match status" value="1"/>
</dbReference>
<dbReference type="InterPro" id="IPR012788">
    <property type="entry name" value="Decarb_PcaC"/>
</dbReference>
<dbReference type="SUPFAM" id="SSF53474">
    <property type="entry name" value="alpha/beta-Hydrolases"/>
    <property type="match status" value="1"/>
</dbReference>
<dbReference type="GO" id="GO:0047570">
    <property type="term" value="F:3-oxoadipate enol-lactonase activity"/>
    <property type="evidence" value="ECO:0007669"/>
    <property type="project" value="UniProtKB-EC"/>
</dbReference>
<accession>A0ABY1ZN96</accession>
<dbReference type="Gene3D" id="3.40.50.1820">
    <property type="entry name" value="alpha/beta hydrolase"/>
    <property type="match status" value="1"/>
</dbReference>
<dbReference type="InterPro" id="IPR052512">
    <property type="entry name" value="4CMD/NDH-1_regulator"/>
</dbReference>
<organism evidence="4 5">
    <name type="scientific">Marinobacter halodurans</name>
    <dbReference type="NCBI Taxonomy" id="2528979"/>
    <lineage>
        <taxon>Bacteria</taxon>
        <taxon>Pseudomonadati</taxon>
        <taxon>Pseudomonadota</taxon>
        <taxon>Gammaproteobacteria</taxon>
        <taxon>Pseudomonadales</taxon>
        <taxon>Marinobacteraceae</taxon>
        <taxon>Marinobacter</taxon>
    </lineage>
</organism>
<evidence type="ECO:0000259" key="3">
    <source>
        <dbReference type="Pfam" id="PF12697"/>
    </source>
</evidence>
<evidence type="ECO:0000313" key="5">
    <source>
        <dbReference type="Proteomes" id="UP000313645"/>
    </source>
</evidence>
<dbReference type="PRINTS" id="PR00111">
    <property type="entry name" value="ABHYDROLASE"/>
</dbReference>
<reference evidence="4 5" key="1">
    <citation type="submission" date="2019-02" db="EMBL/GenBank/DDBJ databases">
        <title>Marinobacter halodurans sp. nov., a marine bacterium isolated from sea tidal flat.</title>
        <authorList>
            <person name="Yoo Y."/>
            <person name="Lee D.W."/>
            <person name="Kim B.S."/>
            <person name="Kim J.-J."/>
        </authorList>
    </citation>
    <scope>NUCLEOTIDE SEQUENCE [LARGE SCALE GENOMIC DNA]</scope>
    <source>
        <strain evidence="4 5">YJ-S3-2</strain>
    </source>
</reference>
<protein>
    <recommendedName>
        <fullName evidence="1">4-carboxymuconolactone decarboxylase</fullName>
        <ecNumber evidence="1">4.1.1.44</ecNumber>
    </recommendedName>
</protein>
<dbReference type="PANTHER" id="PTHR33570:SF2">
    <property type="entry name" value="CARBOXYMUCONOLACTONE DECARBOXYLASE-LIKE DOMAIN-CONTAINING PROTEIN"/>
    <property type="match status" value="1"/>
</dbReference>
<dbReference type="NCBIfam" id="TIGR02425">
    <property type="entry name" value="decarb_PcaC"/>
    <property type="match status" value="1"/>
</dbReference>
<name>A0ABY1ZN96_9GAMM</name>
<dbReference type="PANTHER" id="PTHR33570">
    <property type="entry name" value="4-CARBOXYMUCONOLACTONE DECARBOXYLASE FAMILY PROTEIN"/>
    <property type="match status" value="1"/>
</dbReference>
<gene>
    <name evidence="4" type="primary">pcaD</name>
    <name evidence="4" type="ORF">EZI54_05600</name>
</gene>
<comment type="caution">
    <text evidence="4">The sequence shown here is derived from an EMBL/GenBank/DDBJ whole genome shotgun (WGS) entry which is preliminary data.</text>
</comment>